<dbReference type="InterPro" id="IPR036866">
    <property type="entry name" value="RibonucZ/Hydroxyglut_hydro"/>
</dbReference>
<sequence>MTATTVHHLNCGSMLMIEATYDGPPPLHTVCYCLLVETRRAGLVLIETGLGTDDVRRPLDSLDAEWVELCRPELRPAESALRQIERLGYRAADVRHIALTHLDVDHCGGLPDFPEARVHLMAAELTAAREQAPSRRYRPAHWAHGPRWETYDTAGGAGDAWAGFAGVRQLSGVSAELLILPLGGHSAGHAGFAVRDGGGWLLHAGDAYFHHREIAADAPQPHPLLDLVQLDARVDEELRIADQERLRDIAARGTAGEPVTVLNAHDPWDYLRLGGATAR</sequence>
<comment type="similarity">
    <text evidence="1">Belongs to the metallo-beta-lactamase superfamily.</text>
</comment>
<evidence type="ECO:0000256" key="3">
    <source>
        <dbReference type="ARBA" id="ARBA00022801"/>
    </source>
</evidence>
<protein>
    <submittedName>
        <fullName evidence="6">MBL fold metallo-hydrolase</fullName>
    </submittedName>
</protein>
<keyword evidence="2" id="KW-0479">Metal-binding</keyword>
<dbReference type="CDD" id="cd07742">
    <property type="entry name" value="metallo-hydrolase-like_MBL-fold"/>
    <property type="match status" value="1"/>
</dbReference>
<dbReference type="PANTHER" id="PTHR42978">
    <property type="entry name" value="QUORUM-QUENCHING LACTONASE YTNP-RELATED-RELATED"/>
    <property type="match status" value="1"/>
</dbReference>
<dbReference type="Gene3D" id="3.60.15.10">
    <property type="entry name" value="Ribonuclease Z/Hydroxyacylglutathione hydrolase-like"/>
    <property type="match status" value="1"/>
</dbReference>
<reference evidence="7" key="1">
    <citation type="journal article" date="2019" name="Int. J. Syst. Evol. Microbiol.">
        <title>The Global Catalogue of Microorganisms (GCM) 10K type strain sequencing project: providing services to taxonomists for standard genome sequencing and annotation.</title>
        <authorList>
            <consortium name="The Broad Institute Genomics Platform"/>
            <consortium name="The Broad Institute Genome Sequencing Center for Infectious Disease"/>
            <person name="Wu L."/>
            <person name="Ma J."/>
        </authorList>
    </citation>
    <scope>NUCLEOTIDE SEQUENCE [LARGE SCALE GENOMIC DNA]</scope>
    <source>
        <strain evidence="7">JCM 3399</strain>
    </source>
</reference>
<dbReference type="SMART" id="SM00849">
    <property type="entry name" value="Lactamase_B"/>
    <property type="match status" value="1"/>
</dbReference>
<dbReference type="Proteomes" id="UP000654471">
    <property type="component" value="Unassembled WGS sequence"/>
</dbReference>
<dbReference type="Pfam" id="PF00753">
    <property type="entry name" value="Lactamase_B"/>
    <property type="match status" value="1"/>
</dbReference>
<keyword evidence="3" id="KW-0378">Hydrolase</keyword>
<evidence type="ECO:0000256" key="1">
    <source>
        <dbReference type="ARBA" id="ARBA00007749"/>
    </source>
</evidence>
<dbReference type="InterPro" id="IPR001279">
    <property type="entry name" value="Metallo-B-lactamas"/>
</dbReference>
<organism evidence="6 7">
    <name type="scientific">Streptomyces albospinus</name>
    <dbReference type="NCBI Taxonomy" id="285515"/>
    <lineage>
        <taxon>Bacteria</taxon>
        <taxon>Bacillati</taxon>
        <taxon>Actinomycetota</taxon>
        <taxon>Actinomycetes</taxon>
        <taxon>Kitasatosporales</taxon>
        <taxon>Streptomycetaceae</taxon>
        <taxon>Streptomyces</taxon>
    </lineage>
</organism>
<dbReference type="InterPro" id="IPR051013">
    <property type="entry name" value="MBL_superfamily_lactonases"/>
</dbReference>
<keyword evidence="7" id="KW-1185">Reference proteome</keyword>
<accession>A0ABQ2URE0</accession>
<dbReference type="RefSeq" id="WP_189296271.1">
    <property type="nucleotide sequence ID" value="NZ_BMRP01000002.1"/>
</dbReference>
<evidence type="ECO:0000313" key="6">
    <source>
        <dbReference type="EMBL" id="GGU46143.1"/>
    </source>
</evidence>
<comment type="caution">
    <text evidence="6">The sequence shown here is derived from an EMBL/GenBank/DDBJ whole genome shotgun (WGS) entry which is preliminary data.</text>
</comment>
<name>A0ABQ2URE0_9ACTN</name>
<dbReference type="SUPFAM" id="SSF56281">
    <property type="entry name" value="Metallo-hydrolase/oxidoreductase"/>
    <property type="match status" value="1"/>
</dbReference>
<dbReference type="PANTHER" id="PTHR42978:SF3">
    <property type="entry name" value="BLR3078 PROTEIN"/>
    <property type="match status" value="1"/>
</dbReference>
<feature type="domain" description="Metallo-beta-lactamase" evidence="5">
    <location>
        <begin position="30"/>
        <end position="265"/>
    </location>
</feature>
<proteinExistence type="inferred from homology"/>
<gene>
    <name evidence="6" type="ORF">GCM10010211_07040</name>
</gene>
<evidence type="ECO:0000313" key="7">
    <source>
        <dbReference type="Proteomes" id="UP000654471"/>
    </source>
</evidence>
<dbReference type="EMBL" id="BMRP01000002">
    <property type="protein sequence ID" value="GGU46143.1"/>
    <property type="molecule type" value="Genomic_DNA"/>
</dbReference>
<evidence type="ECO:0000259" key="5">
    <source>
        <dbReference type="SMART" id="SM00849"/>
    </source>
</evidence>
<evidence type="ECO:0000256" key="4">
    <source>
        <dbReference type="ARBA" id="ARBA00022833"/>
    </source>
</evidence>
<evidence type="ECO:0000256" key="2">
    <source>
        <dbReference type="ARBA" id="ARBA00022723"/>
    </source>
</evidence>
<keyword evidence="4" id="KW-0862">Zinc</keyword>